<feature type="domain" description="YCII-related" evidence="2">
    <location>
        <begin position="1"/>
        <end position="78"/>
    </location>
</feature>
<dbReference type="SUPFAM" id="SSF54909">
    <property type="entry name" value="Dimeric alpha+beta barrel"/>
    <property type="match status" value="1"/>
</dbReference>
<dbReference type="Proteomes" id="UP000323274">
    <property type="component" value="Unassembled WGS sequence"/>
</dbReference>
<gene>
    <name evidence="3" type="ORF">LCIT_14640</name>
</gene>
<evidence type="ECO:0000256" key="1">
    <source>
        <dbReference type="ARBA" id="ARBA00007689"/>
    </source>
</evidence>
<dbReference type="InterPro" id="IPR005545">
    <property type="entry name" value="YCII"/>
</dbReference>
<reference evidence="3 4" key="1">
    <citation type="submission" date="2019-04" db="EMBL/GenBank/DDBJ databases">
        <title>A pseudo-fructophilic Leuconostoc citreum strain F192-5 isolated from peel of satsuma mandarin: the first report for isolation and characterization of strain-dependent fructophilic-like characteristics.</title>
        <authorList>
            <person name="Maeno S."/>
            <person name="Tanizawa Y."/>
            <person name="Kajikawa A."/>
            <person name="Kanesaki Y."/>
            <person name="Kubota E."/>
            <person name="Arita M."/>
            <person name="Leon D."/>
            <person name="Endo A."/>
        </authorList>
    </citation>
    <scope>NUCLEOTIDE SEQUENCE [LARGE SCALE GENOMIC DNA]</scope>
    <source>
        <strain evidence="3 4">F192-5</strain>
    </source>
</reference>
<dbReference type="PANTHER" id="PTHR37828:SF1">
    <property type="entry name" value="YCII-RELATED DOMAIN-CONTAINING PROTEIN"/>
    <property type="match status" value="1"/>
</dbReference>
<dbReference type="RefSeq" id="WP_149334565.1">
    <property type="nucleotide sequence ID" value="NZ_BJJW01000009.1"/>
</dbReference>
<evidence type="ECO:0000259" key="2">
    <source>
        <dbReference type="Pfam" id="PF03795"/>
    </source>
</evidence>
<evidence type="ECO:0000313" key="4">
    <source>
        <dbReference type="Proteomes" id="UP000323274"/>
    </source>
</evidence>
<accession>A0A5A5U2K1</accession>
<protein>
    <recommendedName>
        <fullName evidence="2">YCII-related domain-containing protein</fullName>
    </recommendedName>
</protein>
<sequence>MFIIELTYIKPIAEVEHFLPAYIEYLDKYYKSGHFIMSGRKEPRTGGMIVAQAESLEELTQIYNTDPFFINNIASFNVTYFVPSKWAEQMNRYLS</sequence>
<dbReference type="InterPro" id="IPR011008">
    <property type="entry name" value="Dimeric_a/b-barrel"/>
</dbReference>
<proteinExistence type="inferred from homology"/>
<comment type="caution">
    <text evidence="3">The sequence shown here is derived from an EMBL/GenBank/DDBJ whole genome shotgun (WGS) entry which is preliminary data.</text>
</comment>
<dbReference type="PANTHER" id="PTHR37828">
    <property type="entry name" value="GSR2449 PROTEIN"/>
    <property type="match status" value="1"/>
</dbReference>
<evidence type="ECO:0000313" key="3">
    <source>
        <dbReference type="EMBL" id="GDZ84222.1"/>
    </source>
</evidence>
<dbReference type="EMBL" id="BJJW01000009">
    <property type="protein sequence ID" value="GDZ84222.1"/>
    <property type="molecule type" value="Genomic_DNA"/>
</dbReference>
<dbReference type="Pfam" id="PF03795">
    <property type="entry name" value="YCII"/>
    <property type="match status" value="1"/>
</dbReference>
<organism evidence="3 4">
    <name type="scientific">Leuconostoc citreum</name>
    <dbReference type="NCBI Taxonomy" id="33964"/>
    <lineage>
        <taxon>Bacteria</taxon>
        <taxon>Bacillati</taxon>
        <taxon>Bacillota</taxon>
        <taxon>Bacilli</taxon>
        <taxon>Lactobacillales</taxon>
        <taxon>Lactobacillaceae</taxon>
        <taxon>Leuconostoc</taxon>
    </lineage>
</organism>
<dbReference type="AlphaFoldDB" id="A0A5A5U2K1"/>
<dbReference type="Gene3D" id="3.30.70.1060">
    <property type="entry name" value="Dimeric alpha+beta barrel"/>
    <property type="match status" value="1"/>
</dbReference>
<name>A0A5A5U2K1_LEUCI</name>
<comment type="similarity">
    <text evidence="1">Belongs to the YciI family.</text>
</comment>